<proteinExistence type="predicted"/>
<evidence type="ECO:0000313" key="1">
    <source>
        <dbReference type="EMBL" id="RNA06355.1"/>
    </source>
</evidence>
<dbReference type="EMBL" id="REGN01007428">
    <property type="protein sequence ID" value="RNA06355.1"/>
    <property type="molecule type" value="Genomic_DNA"/>
</dbReference>
<name>A0A3M7Q5Z8_BRAPC</name>
<organism evidence="1 2">
    <name type="scientific">Brachionus plicatilis</name>
    <name type="common">Marine rotifer</name>
    <name type="synonym">Brachionus muelleri</name>
    <dbReference type="NCBI Taxonomy" id="10195"/>
    <lineage>
        <taxon>Eukaryota</taxon>
        <taxon>Metazoa</taxon>
        <taxon>Spiralia</taxon>
        <taxon>Gnathifera</taxon>
        <taxon>Rotifera</taxon>
        <taxon>Eurotatoria</taxon>
        <taxon>Monogononta</taxon>
        <taxon>Pseudotrocha</taxon>
        <taxon>Ploima</taxon>
        <taxon>Brachionidae</taxon>
        <taxon>Brachionus</taxon>
    </lineage>
</organism>
<comment type="caution">
    <text evidence="1">The sequence shown here is derived from an EMBL/GenBank/DDBJ whole genome shotgun (WGS) entry which is preliminary data.</text>
</comment>
<sequence>MAENKIQIQIKEKFWHEFRVWISVKILKNSNFLSRLKKISNKKSLEIRGTNILTNQMKKNFN</sequence>
<accession>A0A3M7Q5Z8</accession>
<evidence type="ECO:0000313" key="2">
    <source>
        <dbReference type="Proteomes" id="UP000276133"/>
    </source>
</evidence>
<protein>
    <submittedName>
        <fullName evidence="1">Uncharacterized protein</fullName>
    </submittedName>
</protein>
<keyword evidence="2" id="KW-1185">Reference proteome</keyword>
<dbReference type="Proteomes" id="UP000276133">
    <property type="component" value="Unassembled WGS sequence"/>
</dbReference>
<reference evidence="1 2" key="1">
    <citation type="journal article" date="2018" name="Sci. Rep.">
        <title>Genomic signatures of local adaptation to the degree of environmental predictability in rotifers.</title>
        <authorList>
            <person name="Franch-Gras L."/>
            <person name="Hahn C."/>
            <person name="Garcia-Roger E.M."/>
            <person name="Carmona M.J."/>
            <person name="Serra M."/>
            <person name="Gomez A."/>
        </authorList>
    </citation>
    <scope>NUCLEOTIDE SEQUENCE [LARGE SCALE GENOMIC DNA]</scope>
    <source>
        <strain evidence="1">HYR1</strain>
    </source>
</reference>
<dbReference type="AlphaFoldDB" id="A0A3M7Q5Z8"/>
<gene>
    <name evidence="1" type="ORF">BpHYR1_050158</name>
</gene>